<dbReference type="AlphaFoldDB" id="A0A4Y2WDY7"/>
<sequence length="46" mass="4584">TIPEAFDGGASSGGLRGGLSGDFIPAEGYVLSLKSNSTHSIDAAEM</sequence>
<evidence type="ECO:0000313" key="1">
    <source>
        <dbReference type="EMBL" id="GBO25794.1"/>
    </source>
</evidence>
<gene>
    <name evidence="1" type="ORF">AVEN_206674_1</name>
    <name evidence="2" type="ORF">AVEN_220504_1</name>
</gene>
<feature type="non-terminal residue" evidence="2">
    <location>
        <position position="1"/>
    </location>
</feature>
<reference evidence="2 3" key="1">
    <citation type="journal article" date="2019" name="Sci. Rep.">
        <title>Orb-weaving spider Araneus ventricosus genome elucidates the spidroin gene catalogue.</title>
        <authorList>
            <person name="Kono N."/>
            <person name="Nakamura H."/>
            <person name="Ohtoshi R."/>
            <person name="Moran D.A.P."/>
            <person name="Shinohara A."/>
            <person name="Yoshida Y."/>
            <person name="Fujiwara M."/>
            <person name="Mori M."/>
            <person name="Tomita M."/>
            <person name="Arakawa K."/>
        </authorList>
    </citation>
    <scope>NUCLEOTIDE SEQUENCE [LARGE SCALE GENOMIC DNA]</scope>
</reference>
<dbReference type="EMBL" id="BGPR01059675">
    <property type="protein sequence ID" value="GBO35675.1"/>
    <property type="molecule type" value="Genomic_DNA"/>
</dbReference>
<organism evidence="2 3">
    <name type="scientific">Araneus ventricosus</name>
    <name type="common">Orbweaver spider</name>
    <name type="synonym">Epeira ventricosa</name>
    <dbReference type="NCBI Taxonomy" id="182803"/>
    <lineage>
        <taxon>Eukaryota</taxon>
        <taxon>Metazoa</taxon>
        <taxon>Ecdysozoa</taxon>
        <taxon>Arthropoda</taxon>
        <taxon>Chelicerata</taxon>
        <taxon>Arachnida</taxon>
        <taxon>Araneae</taxon>
        <taxon>Araneomorphae</taxon>
        <taxon>Entelegynae</taxon>
        <taxon>Araneoidea</taxon>
        <taxon>Araneidae</taxon>
        <taxon>Araneus</taxon>
    </lineage>
</organism>
<keyword evidence="3" id="KW-1185">Reference proteome</keyword>
<name>A0A4Y2WDY7_ARAVE</name>
<evidence type="ECO:0000313" key="2">
    <source>
        <dbReference type="EMBL" id="GBO35675.1"/>
    </source>
</evidence>
<dbReference type="Proteomes" id="UP000499080">
    <property type="component" value="Unassembled WGS sequence"/>
</dbReference>
<comment type="caution">
    <text evidence="2">The sequence shown here is derived from an EMBL/GenBank/DDBJ whole genome shotgun (WGS) entry which is preliminary data.</text>
</comment>
<evidence type="ECO:0000313" key="3">
    <source>
        <dbReference type="Proteomes" id="UP000499080"/>
    </source>
</evidence>
<proteinExistence type="predicted"/>
<dbReference type="EMBL" id="BGPR01048786">
    <property type="protein sequence ID" value="GBO25794.1"/>
    <property type="molecule type" value="Genomic_DNA"/>
</dbReference>
<accession>A0A4Y2WDY7</accession>
<protein>
    <submittedName>
        <fullName evidence="2">Uncharacterized protein</fullName>
    </submittedName>
</protein>